<accession>A0A484Z683</accession>
<gene>
    <name evidence="2" type="primary">nasA_1</name>
    <name evidence="2" type="ORF">NCTC12126_04510</name>
</gene>
<protein>
    <submittedName>
        <fullName evidence="2">Nitrate reductase</fullName>
    </submittedName>
</protein>
<reference evidence="2 3" key="1">
    <citation type="submission" date="2019-03" db="EMBL/GenBank/DDBJ databases">
        <authorList>
            <consortium name="Pathogen Informatics"/>
        </authorList>
    </citation>
    <scope>NUCLEOTIDE SEQUENCE [LARGE SCALE GENOMIC DNA]</scope>
    <source>
        <strain evidence="2 3">NCTC12126</strain>
    </source>
</reference>
<name>A0A484Z683_9ENTR</name>
<dbReference type="InterPro" id="IPR009010">
    <property type="entry name" value="Asp_de-COase-like_dom_sf"/>
</dbReference>
<dbReference type="AlphaFoldDB" id="A0A484Z683"/>
<evidence type="ECO:0000256" key="1">
    <source>
        <dbReference type="SAM" id="MobiDB-lite"/>
    </source>
</evidence>
<organism evidence="2 3">
    <name type="scientific">Enterobacter cancerogenus</name>
    <dbReference type="NCBI Taxonomy" id="69218"/>
    <lineage>
        <taxon>Bacteria</taxon>
        <taxon>Pseudomonadati</taxon>
        <taxon>Pseudomonadota</taxon>
        <taxon>Gammaproteobacteria</taxon>
        <taxon>Enterobacterales</taxon>
        <taxon>Enterobacteriaceae</taxon>
        <taxon>Enterobacter</taxon>
        <taxon>Enterobacter cloacae complex</taxon>
    </lineage>
</organism>
<proteinExistence type="predicted"/>
<dbReference type="EMBL" id="CAADIW010000051">
    <property type="protein sequence ID" value="VFS41439.1"/>
    <property type="molecule type" value="Genomic_DNA"/>
</dbReference>
<evidence type="ECO:0000313" key="3">
    <source>
        <dbReference type="Proteomes" id="UP000351155"/>
    </source>
</evidence>
<dbReference type="SUPFAM" id="SSF50692">
    <property type="entry name" value="ADC-like"/>
    <property type="match status" value="1"/>
</dbReference>
<sequence>MNALVAGRCDPLSGQPESKQTAVRIAPWQPAWQGELYAREMPALPPFVHGWRKATRLTVAGDKPLLAWAIDYSTAQGWQVQIARAGERGSVLAWHDGR</sequence>
<feature type="region of interest" description="Disordered" evidence="1">
    <location>
        <begin position="1"/>
        <end position="20"/>
    </location>
</feature>
<dbReference type="Proteomes" id="UP000351155">
    <property type="component" value="Unassembled WGS sequence"/>
</dbReference>
<evidence type="ECO:0000313" key="2">
    <source>
        <dbReference type="EMBL" id="VFS41439.1"/>
    </source>
</evidence>